<accession>A0A5B6UVY9</accession>
<dbReference type="EMBL" id="SMMG02000009">
    <property type="protein sequence ID" value="KAA3460796.1"/>
    <property type="molecule type" value="Genomic_DNA"/>
</dbReference>
<proteinExistence type="predicted"/>
<gene>
    <name evidence="1" type="ORF">EPI10_027423</name>
</gene>
<evidence type="ECO:0000313" key="1">
    <source>
        <dbReference type="EMBL" id="KAA3460796.1"/>
    </source>
</evidence>
<keyword evidence="2" id="KW-1185">Reference proteome</keyword>
<organism evidence="1 2">
    <name type="scientific">Gossypium australe</name>
    <dbReference type="NCBI Taxonomy" id="47621"/>
    <lineage>
        <taxon>Eukaryota</taxon>
        <taxon>Viridiplantae</taxon>
        <taxon>Streptophyta</taxon>
        <taxon>Embryophyta</taxon>
        <taxon>Tracheophyta</taxon>
        <taxon>Spermatophyta</taxon>
        <taxon>Magnoliopsida</taxon>
        <taxon>eudicotyledons</taxon>
        <taxon>Gunneridae</taxon>
        <taxon>Pentapetalae</taxon>
        <taxon>rosids</taxon>
        <taxon>malvids</taxon>
        <taxon>Malvales</taxon>
        <taxon>Malvaceae</taxon>
        <taxon>Malvoideae</taxon>
        <taxon>Gossypium</taxon>
    </lineage>
</organism>
<keyword evidence="1" id="KW-0548">Nucleotidyltransferase</keyword>
<comment type="caution">
    <text evidence="1">The sequence shown here is derived from an EMBL/GenBank/DDBJ whole genome shotgun (WGS) entry which is preliminary data.</text>
</comment>
<sequence>MHWCNWTSLSLPKTCGGMGFRDLSKFNIALLAKQGWRLVTNLDSLLGRIYKAKYYPHTLFWNATLVYMQPEKSRRWYWLEGGIRISNFSFASLLVAPLGGGNSSNFCKQWD</sequence>
<dbReference type="Proteomes" id="UP000325315">
    <property type="component" value="Unassembled WGS sequence"/>
</dbReference>
<evidence type="ECO:0000313" key="2">
    <source>
        <dbReference type="Proteomes" id="UP000325315"/>
    </source>
</evidence>
<dbReference type="AlphaFoldDB" id="A0A5B6UVY9"/>
<keyword evidence="1" id="KW-0695">RNA-directed DNA polymerase</keyword>
<keyword evidence="1" id="KW-0808">Transferase</keyword>
<dbReference type="GO" id="GO:0003964">
    <property type="term" value="F:RNA-directed DNA polymerase activity"/>
    <property type="evidence" value="ECO:0007669"/>
    <property type="project" value="UniProtKB-KW"/>
</dbReference>
<dbReference type="OrthoDB" id="1742963at2759"/>
<reference evidence="2" key="1">
    <citation type="journal article" date="2019" name="Plant Biotechnol. J.">
        <title>Genome sequencing of the Australian wild diploid species Gossypium australe highlights disease resistance and delayed gland morphogenesis.</title>
        <authorList>
            <person name="Cai Y."/>
            <person name="Cai X."/>
            <person name="Wang Q."/>
            <person name="Wang P."/>
            <person name="Zhang Y."/>
            <person name="Cai C."/>
            <person name="Xu Y."/>
            <person name="Wang K."/>
            <person name="Zhou Z."/>
            <person name="Wang C."/>
            <person name="Geng S."/>
            <person name="Li B."/>
            <person name="Dong Q."/>
            <person name="Hou Y."/>
            <person name="Wang H."/>
            <person name="Ai P."/>
            <person name="Liu Z."/>
            <person name="Yi F."/>
            <person name="Sun M."/>
            <person name="An G."/>
            <person name="Cheng J."/>
            <person name="Zhang Y."/>
            <person name="Shi Q."/>
            <person name="Xie Y."/>
            <person name="Shi X."/>
            <person name="Chang Y."/>
            <person name="Huang F."/>
            <person name="Chen Y."/>
            <person name="Hong S."/>
            <person name="Mi L."/>
            <person name="Sun Q."/>
            <person name="Zhang L."/>
            <person name="Zhou B."/>
            <person name="Peng R."/>
            <person name="Zhang X."/>
            <person name="Liu F."/>
        </authorList>
    </citation>
    <scope>NUCLEOTIDE SEQUENCE [LARGE SCALE GENOMIC DNA]</scope>
    <source>
        <strain evidence="2">cv. PA1801</strain>
    </source>
</reference>
<name>A0A5B6UVY9_9ROSI</name>
<protein>
    <submittedName>
        <fullName evidence="1">RNA-directed DNA polymerase reverse transcriptase family protein</fullName>
    </submittedName>
</protein>